<dbReference type="AlphaFoldDB" id="A0A3S9P9W6"/>
<dbReference type="Pfam" id="PF01055">
    <property type="entry name" value="Glyco_hydro_31_2nd"/>
    <property type="match status" value="1"/>
</dbReference>
<dbReference type="Gene3D" id="2.60.40.1180">
    <property type="entry name" value="Golgi alpha-mannosidase II"/>
    <property type="match status" value="2"/>
</dbReference>
<dbReference type="PANTHER" id="PTHR22762:SF89">
    <property type="entry name" value="ALPHA-XYLOSIDASE"/>
    <property type="match status" value="1"/>
</dbReference>
<dbReference type="CDD" id="cd06595">
    <property type="entry name" value="GH31_u1"/>
    <property type="match status" value="1"/>
</dbReference>
<dbReference type="SUPFAM" id="SSF51011">
    <property type="entry name" value="Glycosyl hydrolase domain"/>
    <property type="match status" value="1"/>
</dbReference>
<evidence type="ECO:0000256" key="1">
    <source>
        <dbReference type="ARBA" id="ARBA00007806"/>
    </source>
</evidence>
<dbReference type="InterPro" id="IPR017853">
    <property type="entry name" value="GH"/>
</dbReference>
<evidence type="ECO:0000256" key="2">
    <source>
        <dbReference type="RuleBase" id="RU361185"/>
    </source>
</evidence>
<comment type="similarity">
    <text evidence="1 2">Belongs to the glycosyl hydrolase 31 family.</text>
</comment>
<dbReference type="PANTHER" id="PTHR22762">
    <property type="entry name" value="ALPHA-GLUCOSIDASE"/>
    <property type="match status" value="1"/>
</dbReference>
<evidence type="ECO:0000313" key="7">
    <source>
        <dbReference type="Proteomes" id="UP000267268"/>
    </source>
</evidence>
<dbReference type="Pfam" id="PF21365">
    <property type="entry name" value="Glyco_hydro_31_3rd"/>
    <property type="match status" value="1"/>
</dbReference>
<dbReference type="Pfam" id="PF17137">
    <property type="entry name" value="DUF5110"/>
    <property type="match status" value="1"/>
</dbReference>
<reference evidence="6 7" key="1">
    <citation type="submission" date="2018-12" db="EMBL/GenBank/DDBJ databases">
        <title>Flammeovirga pectinis sp. nov., isolated from the gut of the Korean scallop, Patinopecten yessoensis.</title>
        <authorList>
            <person name="Bae J.-W."/>
            <person name="Jeong Y.-S."/>
            <person name="Kang W."/>
        </authorList>
    </citation>
    <scope>NUCLEOTIDE SEQUENCE [LARGE SCALE GENOMIC DNA]</scope>
    <source>
        <strain evidence="6 7">L12M1</strain>
    </source>
</reference>
<dbReference type="InterPro" id="IPR033403">
    <property type="entry name" value="DUF5110"/>
</dbReference>
<evidence type="ECO:0000313" key="6">
    <source>
        <dbReference type="EMBL" id="AZQ65001.1"/>
    </source>
</evidence>
<dbReference type="EMBL" id="CP034563">
    <property type="protein sequence ID" value="AZQ65001.1"/>
    <property type="molecule type" value="Genomic_DNA"/>
</dbReference>
<feature type="domain" description="Glycoside hydrolase family 31 TIM barrel" evidence="3">
    <location>
        <begin position="202"/>
        <end position="514"/>
    </location>
</feature>
<feature type="domain" description="DUF5110" evidence="4">
    <location>
        <begin position="631"/>
        <end position="703"/>
    </location>
</feature>
<dbReference type="KEGG" id="fll:EI427_22530"/>
<protein>
    <submittedName>
        <fullName evidence="6">DUF5110 domain-containing protein</fullName>
    </submittedName>
</protein>
<keyword evidence="2" id="KW-0378">Hydrolase</keyword>
<sequence>MKFISSLIGLLIINLTLFAQTNPIVLGNARFTVITPELIRLEYAVDQDFVDDPTLFAANRTARTSDFEVIKKDDGWVHISTSRMRVEYYTDGFPFGQTNFKIFYKKGNEEKRFMIYQENDKASNLGGTVPTLDGMNGEIEVDNGLLSREGWFIIKDDYKPILKDNWIENRSKNSIMDRYFFAYDTDYKAALKALTAISGEVPMPQKYALGAWYCRWWDYTADEYRALIQEYKEHDFPLDVMVFDMGWHTQKEAKEGTGHAGNRGWTGYTWNKELIPNPQALLSEMKKEHLHISLNDHPHDGIRNHEATYAQFMESLSKKPTDPTPLFDASDSTYMNAFFNYALAPNEALGVDFWWLDWQQDYLYPYVRGINGLTHLEWLNHLYFLNSKKDNKRGMNYSRWSGFGSHRYPIQFSGDYVGSWESLKFQVPFTVNSGNAGCFFWAHDIGGFFGEPKDKAWELYTRWTQFGLTNTSLRIHSVYDENLDRRPWLWGETAEKSMQIIYHLRSELMPYIYSTVWQAHTETLPVLRGMYLEYPETEEAYLHENQYLWGDAFISAPITSAGKGDNKIASQDVWLPEGVWYHFFNQEKFEGDQVITSSADINAFPLFIKGGLPIPMQDYTPRMTTSSIQNLRVKCYPGLQNQESSFKLYEDDGTSINYKKGEYTVTNLTYKRKDNTHKITITPEEGNFANQLKNRTYQVEFMGAKKAKSATINGKKAKVVYNDTLKCNTIKSKKVDTTKQLIIVINAEDL</sequence>
<evidence type="ECO:0000259" key="5">
    <source>
        <dbReference type="Pfam" id="PF21365"/>
    </source>
</evidence>
<dbReference type="Proteomes" id="UP000267268">
    <property type="component" value="Chromosome 2"/>
</dbReference>
<dbReference type="Gene3D" id="3.20.20.80">
    <property type="entry name" value="Glycosidases"/>
    <property type="match status" value="1"/>
</dbReference>
<proteinExistence type="inferred from homology"/>
<organism evidence="6 7">
    <name type="scientific">Flammeovirga pectinis</name>
    <dbReference type="NCBI Taxonomy" id="2494373"/>
    <lineage>
        <taxon>Bacteria</taxon>
        <taxon>Pseudomonadati</taxon>
        <taxon>Bacteroidota</taxon>
        <taxon>Cytophagia</taxon>
        <taxon>Cytophagales</taxon>
        <taxon>Flammeovirgaceae</taxon>
        <taxon>Flammeovirga</taxon>
    </lineage>
</organism>
<dbReference type="GO" id="GO:0006491">
    <property type="term" value="P:N-glycan processing"/>
    <property type="evidence" value="ECO:0007669"/>
    <property type="project" value="TreeGrafter"/>
</dbReference>
<accession>A0A3S9P9W6</accession>
<evidence type="ECO:0000259" key="4">
    <source>
        <dbReference type="Pfam" id="PF17137"/>
    </source>
</evidence>
<feature type="domain" description="Glycosyl hydrolase family 31 C-terminal" evidence="5">
    <location>
        <begin position="524"/>
        <end position="611"/>
    </location>
</feature>
<dbReference type="RefSeq" id="WP_126619281.1">
    <property type="nucleotide sequence ID" value="NZ_CP034563.1"/>
</dbReference>
<dbReference type="SUPFAM" id="SSF51445">
    <property type="entry name" value="(Trans)glycosidases"/>
    <property type="match status" value="1"/>
</dbReference>
<keyword evidence="2" id="KW-0326">Glycosidase</keyword>
<dbReference type="GO" id="GO:0005975">
    <property type="term" value="P:carbohydrate metabolic process"/>
    <property type="evidence" value="ECO:0007669"/>
    <property type="project" value="InterPro"/>
</dbReference>
<gene>
    <name evidence="6" type="ORF">EI427_22530</name>
</gene>
<name>A0A3S9P9W6_9BACT</name>
<dbReference type="InterPro" id="IPR000322">
    <property type="entry name" value="Glyco_hydro_31_TIM"/>
</dbReference>
<dbReference type="InterPro" id="IPR048395">
    <property type="entry name" value="Glyco_hydro_31_C"/>
</dbReference>
<dbReference type="InterPro" id="IPR013780">
    <property type="entry name" value="Glyco_hydro_b"/>
</dbReference>
<dbReference type="OrthoDB" id="176168at2"/>
<keyword evidence="7" id="KW-1185">Reference proteome</keyword>
<dbReference type="GO" id="GO:0090599">
    <property type="term" value="F:alpha-glucosidase activity"/>
    <property type="evidence" value="ECO:0007669"/>
    <property type="project" value="TreeGrafter"/>
</dbReference>
<evidence type="ECO:0000259" key="3">
    <source>
        <dbReference type="Pfam" id="PF01055"/>
    </source>
</evidence>